<protein>
    <submittedName>
        <fullName evidence="2">Uncharacterized protein</fullName>
    </submittedName>
</protein>
<dbReference type="EMBL" id="CYKH01001317">
    <property type="protein sequence ID" value="CUG86508.1"/>
    <property type="molecule type" value="Genomic_DNA"/>
</dbReference>
<reference evidence="3" key="1">
    <citation type="submission" date="2015-09" db="EMBL/GenBank/DDBJ databases">
        <authorList>
            <consortium name="Pathogen Informatics"/>
        </authorList>
    </citation>
    <scope>NUCLEOTIDE SEQUENCE [LARGE SCALE GENOMIC DNA]</scope>
    <source>
        <strain evidence="3">Lake Konstanz</strain>
    </source>
</reference>
<gene>
    <name evidence="2" type="ORF">BSAL_93495</name>
</gene>
<feature type="region of interest" description="Disordered" evidence="1">
    <location>
        <begin position="78"/>
        <end position="102"/>
    </location>
</feature>
<dbReference type="Proteomes" id="UP000051952">
    <property type="component" value="Unassembled WGS sequence"/>
</dbReference>
<dbReference type="SUPFAM" id="SSF53795">
    <property type="entry name" value="PEP carboxykinase-like"/>
    <property type="match status" value="1"/>
</dbReference>
<keyword evidence="3" id="KW-1185">Reference proteome</keyword>
<evidence type="ECO:0000256" key="1">
    <source>
        <dbReference type="SAM" id="MobiDB-lite"/>
    </source>
</evidence>
<accession>A0A0S4J8G4</accession>
<proteinExistence type="predicted"/>
<name>A0A0S4J8G4_BODSA</name>
<evidence type="ECO:0000313" key="2">
    <source>
        <dbReference type="EMBL" id="CUG86508.1"/>
    </source>
</evidence>
<dbReference type="VEuPathDB" id="TriTrypDB:BSAL_93495"/>
<sequence length="656" mass="72761">MISAQHTAHPPPPSLFSAFGAGRWTVEQWAIATKAAHAFPDPFKAELLEDCASKPAGRLFLMDYERCFNAVSARETNANNPLSERETTATSHNNFGARRHRSSPLTPEAYFVQCIKRNPSKAITRPMYIRGGYCDEAGEANFVASEATVKHFNERNAWSSDLWFTQGLSTLTTQDLWFRYPEVKWLHVLTGESGSGKTTWALTSCSVGIYLTPRDFDTSELHKINEHGYTNRNDALNMLKTALRNVMEGVLDFMVTPVGQSEMPVEVSIVLDDFVEHRRFVRFIAGDILVFRGDYSELFNFQVKLSFIVVGSIADAPSVRGGDFPPTLLRMPVFDSEYSVVKSALERRFGEKGRILIKALAAHSLARHLVCNLRFAALLSKRLVAVDDHADSLASEAAALAMLDKQLPLVALDWLAASPMCGEDGSAVAATCDLALALWLRDPLDKTALSPQEDSLVRSLGLLTDRGCNTNNPTQEDIHVGTGWSEEKFYAPAKGRYEMSMAQYLLCRMNYGLRELTDAPSWRRYEFIFAQYVADLIRGLNTRPLRALMLHLDMRRDDANGKALDATLSFKAVDIVDRRVGTTDIVDATSDIERALVIIEPAGSPFGGVVVILPAVAVISTCCDKNVGGRLEFSPESLRTLAKVPGGEWYYRVPVE</sequence>
<dbReference type="AlphaFoldDB" id="A0A0S4J8G4"/>
<feature type="compositionally biased region" description="Polar residues" evidence="1">
    <location>
        <begin position="78"/>
        <end position="94"/>
    </location>
</feature>
<evidence type="ECO:0000313" key="3">
    <source>
        <dbReference type="Proteomes" id="UP000051952"/>
    </source>
</evidence>
<organism evidence="2 3">
    <name type="scientific">Bodo saltans</name>
    <name type="common">Flagellated protozoan</name>
    <dbReference type="NCBI Taxonomy" id="75058"/>
    <lineage>
        <taxon>Eukaryota</taxon>
        <taxon>Discoba</taxon>
        <taxon>Euglenozoa</taxon>
        <taxon>Kinetoplastea</taxon>
        <taxon>Metakinetoplastina</taxon>
        <taxon>Eubodonida</taxon>
        <taxon>Bodonidae</taxon>
        <taxon>Bodo</taxon>
    </lineage>
</organism>